<protein>
    <submittedName>
        <fullName evidence="1">Uncharacterized protein</fullName>
    </submittedName>
</protein>
<reference evidence="1 2" key="1">
    <citation type="submission" date="2024-08" db="EMBL/GenBank/DDBJ databases">
        <title>Gnathostoma spinigerum genome.</title>
        <authorList>
            <person name="Gonzalez-Bertolin B."/>
            <person name="Monzon S."/>
            <person name="Zaballos A."/>
            <person name="Jimenez P."/>
            <person name="Dekumyoy P."/>
            <person name="Varona S."/>
            <person name="Cuesta I."/>
            <person name="Sumanam S."/>
            <person name="Adisakwattana P."/>
            <person name="Gasser R.B."/>
            <person name="Hernandez-Gonzalez A."/>
            <person name="Young N.D."/>
            <person name="Perteguer M.J."/>
        </authorList>
    </citation>
    <scope>NUCLEOTIDE SEQUENCE [LARGE SCALE GENOMIC DNA]</scope>
    <source>
        <strain evidence="1">AL3</strain>
        <tissue evidence="1">Liver</tissue>
    </source>
</reference>
<accession>A0ABD6ECW4</accession>
<comment type="caution">
    <text evidence="1">The sequence shown here is derived from an EMBL/GenBank/DDBJ whole genome shotgun (WGS) entry which is preliminary data.</text>
</comment>
<dbReference type="Proteomes" id="UP001608902">
    <property type="component" value="Unassembled WGS sequence"/>
</dbReference>
<organism evidence="1 2">
    <name type="scientific">Gnathostoma spinigerum</name>
    <dbReference type="NCBI Taxonomy" id="75299"/>
    <lineage>
        <taxon>Eukaryota</taxon>
        <taxon>Metazoa</taxon>
        <taxon>Ecdysozoa</taxon>
        <taxon>Nematoda</taxon>
        <taxon>Chromadorea</taxon>
        <taxon>Rhabditida</taxon>
        <taxon>Spirurina</taxon>
        <taxon>Gnathostomatomorpha</taxon>
        <taxon>Gnathostomatoidea</taxon>
        <taxon>Gnathostomatidae</taxon>
        <taxon>Gnathostoma</taxon>
    </lineage>
</organism>
<gene>
    <name evidence="1" type="ORF">AB6A40_001377</name>
</gene>
<dbReference type="EMBL" id="JBGFUD010000504">
    <property type="protein sequence ID" value="MFH4974668.1"/>
    <property type="molecule type" value="Genomic_DNA"/>
</dbReference>
<evidence type="ECO:0000313" key="2">
    <source>
        <dbReference type="Proteomes" id="UP001608902"/>
    </source>
</evidence>
<sequence>MCFLFSAKVTRSRSQLLRQKPSTFVSSNNLPKSQQTFSAPTIAIYPTYYNYNSPSKQICAPMPPPVNLVGIPSDNPNDKQSVPGIYVIQTQSFNHPQPAVRPPPYSTH</sequence>
<dbReference type="AlphaFoldDB" id="A0ABD6ECW4"/>
<name>A0ABD6ECW4_9BILA</name>
<proteinExistence type="predicted"/>
<evidence type="ECO:0000313" key="1">
    <source>
        <dbReference type="EMBL" id="MFH4974668.1"/>
    </source>
</evidence>
<keyword evidence="2" id="KW-1185">Reference proteome</keyword>